<dbReference type="Pfam" id="PF02518">
    <property type="entry name" value="HATPase_c"/>
    <property type="match status" value="1"/>
</dbReference>
<dbReference type="FunFam" id="3.30.450.20:FF:000099">
    <property type="entry name" value="Sensory box sensor histidine kinase"/>
    <property type="match status" value="1"/>
</dbReference>
<dbReference type="Pfam" id="PF08447">
    <property type="entry name" value="PAS_3"/>
    <property type="match status" value="2"/>
</dbReference>
<dbReference type="InterPro" id="IPR052162">
    <property type="entry name" value="Sensor_kinase/Photoreceptor"/>
</dbReference>
<dbReference type="SUPFAM" id="SSF55874">
    <property type="entry name" value="ATPase domain of HSP90 chaperone/DNA topoisomerase II/histidine kinase"/>
    <property type="match status" value="1"/>
</dbReference>
<dbReference type="InterPro" id="IPR000700">
    <property type="entry name" value="PAS-assoc_C"/>
</dbReference>
<dbReference type="SUPFAM" id="SSF55785">
    <property type="entry name" value="PYP-like sensor domain (PAS domain)"/>
    <property type="match status" value="4"/>
</dbReference>
<dbReference type="PROSITE" id="PS50110">
    <property type="entry name" value="RESPONSE_REGULATORY"/>
    <property type="match status" value="1"/>
</dbReference>
<evidence type="ECO:0000256" key="3">
    <source>
        <dbReference type="ARBA" id="ARBA00022553"/>
    </source>
</evidence>
<dbReference type="AlphaFoldDB" id="I8TBD5"/>
<dbReference type="Gene3D" id="3.30.565.10">
    <property type="entry name" value="Histidine kinase-like ATPase, C-terminal domain"/>
    <property type="match status" value="1"/>
</dbReference>
<accession>I8TBD5</accession>
<dbReference type="InterPro" id="IPR003661">
    <property type="entry name" value="HisK_dim/P_dom"/>
</dbReference>
<dbReference type="SUPFAM" id="SSF52172">
    <property type="entry name" value="CheY-like"/>
    <property type="match status" value="1"/>
</dbReference>
<evidence type="ECO:0000256" key="1">
    <source>
        <dbReference type="ARBA" id="ARBA00000085"/>
    </source>
</evidence>
<name>I8TBD5_9GAMM</name>
<dbReference type="Pfam" id="PF08448">
    <property type="entry name" value="PAS_4"/>
    <property type="match status" value="1"/>
</dbReference>
<evidence type="ECO:0000256" key="5">
    <source>
        <dbReference type="ARBA" id="ARBA00022777"/>
    </source>
</evidence>
<dbReference type="Pfam" id="PF13426">
    <property type="entry name" value="PAS_9"/>
    <property type="match status" value="1"/>
</dbReference>
<dbReference type="GO" id="GO:0000155">
    <property type="term" value="F:phosphorelay sensor kinase activity"/>
    <property type="evidence" value="ECO:0007669"/>
    <property type="project" value="InterPro"/>
</dbReference>
<dbReference type="PROSITE" id="PS50113">
    <property type="entry name" value="PAC"/>
    <property type="match status" value="1"/>
</dbReference>
<evidence type="ECO:0000256" key="4">
    <source>
        <dbReference type="ARBA" id="ARBA00022679"/>
    </source>
</evidence>
<keyword evidence="4" id="KW-0808">Transferase</keyword>
<keyword evidence="12" id="KW-1185">Reference proteome</keyword>
<dbReference type="InterPro" id="IPR000014">
    <property type="entry name" value="PAS"/>
</dbReference>
<dbReference type="InterPro" id="IPR005467">
    <property type="entry name" value="His_kinase_dom"/>
</dbReference>
<dbReference type="STRING" id="1172194.WQQ_12570"/>
<dbReference type="PROSITE" id="PS50112">
    <property type="entry name" value="PAS"/>
    <property type="match status" value="3"/>
</dbReference>
<organism evidence="11 12">
    <name type="scientific">Hydrocarboniphaga effusa AP103</name>
    <dbReference type="NCBI Taxonomy" id="1172194"/>
    <lineage>
        <taxon>Bacteria</taxon>
        <taxon>Pseudomonadati</taxon>
        <taxon>Pseudomonadota</taxon>
        <taxon>Gammaproteobacteria</taxon>
        <taxon>Nevskiales</taxon>
        <taxon>Nevskiaceae</taxon>
        <taxon>Hydrocarboniphaga</taxon>
    </lineage>
</organism>
<dbReference type="InterPro" id="IPR011006">
    <property type="entry name" value="CheY-like_superfamily"/>
</dbReference>
<dbReference type="SMART" id="SM00448">
    <property type="entry name" value="REC"/>
    <property type="match status" value="1"/>
</dbReference>
<evidence type="ECO:0000259" key="8">
    <source>
        <dbReference type="PROSITE" id="PS50110"/>
    </source>
</evidence>
<keyword evidence="5" id="KW-0418">Kinase</keyword>
<dbReference type="InterPro" id="IPR035965">
    <property type="entry name" value="PAS-like_dom_sf"/>
</dbReference>
<dbReference type="EMBL" id="AKGD01000001">
    <property type="protein sequence ID" value="EIT71120.1"/>
    <property type="molecule type" value="Genomic_DNA"/>
</dbReference>
<feature type="domain" description="PAS" evidence="9">
    <location>
        <begin position="303"/>
        <end position="373"/>
    </location>
</feature>
<dbReference type="EC" id="2.7.13.3" evidence="2"/>
<dbReference type="PANTHER" id="PTHR43304:SF1">
    <property type="entry name" value="PAC DOMAIN-CONTAINING PROTEIN"/>
    <property type="match status" value="1"/>
</dbReference>
<evidence type="ECO:0000259" key="9">
    <source>
        <dbReference type="PROSITE" id="PS50112"/>
    </source>
</evidence>
<dbReference type="PRINTS" id="PR00344">
    <property type="entry name" value="BCTRLSENSOR"/>
</dbReference>
<evidence type="ECO:0000259" key="7">
    <source>
        <dbReference type="PROSITE" id="PS50109"/>
    </source>
</evidence>
<gene>
    <name evidence="11" type="ORF">WQQ_12570</name>
</gene>
<feature type="modified residue" description="4-aspartylphosphate" evidence="6">
    <location>
        <position position="874"/>
    </location>
</feature>
<dbReference type="PATRIC" id="fig|1172194.4.peg.1207"/>
<dbReference type="InterPro" id="IPR001789">
    <property type="entry name" value="Sig_transdc_resp-reg_receiver"/>
</dbReference>
<dbReference type="CDD" id="cd00130">
    <property type="entry name" value="PAS"/>
    <property type="match status" value="3"/>
</dbReference>
<dbReference type="SMART" id="SM00086">
    <property type="entry name" value="PAC"/>
    <property type="match status" value="3"/>
</dbReference>
<dbReference type="SMART" id="SM00388">
    <property type="entry name" value="HisKA"/>
    <property type="match status" value="1"/>
</dbReference>
<dbReference type="Pfam" id="PF00512">
    <property type="entry name" value="HisKA"/>
    <property type="match status" value="1"/>
</dbReference>
<dbReference type="Gene3D" id="1.10.287.130">
    <property type="match status" value="1"/>
</dbReference>
<dbReference type="RefSeq" id="WP_007184211.1">
    <property type="nucleotide sequence ID" value="NZ_AKGD01000001.1"/>
</dbReference>
<evidence type="ECO:0000313" key="12">
    <source>
        <dbReference type="Proteomes" id="UP000003704"/>
    </source>
</evidence>
<protein>
    <recommendedName>
        <fullName evidence="2">histidine kinase</fullName>
        <ecNumber evidence="2">2.7.13.3</ecNumber>
    </recommendedName>
</protein>
<comment type="catalytic activity">
    <reaction evidence="1">
        <text>ATP + protein L-histidine = ADP + protein N-phospho-L-histidine.</text>
        <dbReference type="EC" id="2.7.13.3"/>
    </reaction>
</comment>
<feature type="domain" description="PAC" evidence="10">
    <location>
        <begin position="376"/>
        <end position="428"/>
    </location>
</feature>
<evidence type="ECO:0000259" key="10">
    <source>
        <dbReference type="PROSITE" id="PS50113"/>
    </source>
</evidence>
<dbReference type="PANTHER" id="PTHR43304">
    <property type="entry name" value="PHYTOCHROME-LIKE PROTEIN CPH1"/>
    <property type="match status" value="1"/>
</dbReference>
<sequence>MAIAQASKQHAEMARQIQAHDWSCSGLGPMDGWPTSMRTVVELSLRSPAAMMSWWGPDAIMIYNDAYIPIAGARHGRLLGVSVFEGWPEVAELNRAILASVQAGKTHSLRNEHLVLYRNGVAEDVWLNVDYSPVEDGQRGVIGVLCIVTETSVSQLTERRLAASEARLRNMLDEQRRTGEQLIEAQRQQAAILDGIGDIFYALDQDLRFTFFNAAAERFTRRSRGEVLGRRLVEAMPETAGSMIESLFRRVLQTRRPKRLEMGSLTRPGRWLDLRVFPTEEGLGVAVIDLTDQRAAEVALRESESRFRLVVETLPQLVWTCLPDGRCDYLSRQWLEYTGVPVEEQLGTRWIELVHPDDREQAARHRAGALAGAHDYDVDYRIRRYDGEYRWFKTRGLPVLGSDGRVAHWFGTSTDIQDIIAARELQASLRQQLEAQVALRTRERDRLWSVTQDLALVADREGRFLEVNPAWKRMLGYDDEELLGKTSEWLEHPDDRERTQRARVQTGGGQALSLLENRFRSKDGQYRWLAWSAVLDGDQIYATARDVTSQKLAETRLLDAQAQLRQAQKMEAIGLLTGGIAHDFNNLLASILASLQLAERARADEVRRFLETAMSSVQRAASLTQRLLAFGRRQALDIRAIDVNELIRSMQEMIERTLGSSIAVSTELASDSGRALADHNQLESALLNLVINARDAMPEGGRLRIRTQRLLADADYCARNAGLTPGEYLALSVQDSGTGVAADIVDKIFDPFFTTKPLGQGTGLGLSMIYGFVKQLGGHVQIDTEVGRGTTVYLLLPGTRSSAVTRLESPSPLAAHALQTSAAETILLVEDNADLRDLAAKILGELGYRVLKAENGEEALEVLERQAVDLLATDVGLPGLNGRQIAEIARQKRPDLKVLFITGYAESAAREAGFSEAGMAMISKPFSIDGLAAKVRQVLSA</sequence>
<reference evidence="11 12" key="1">
    <citation type="journal article" date="2012" name="J. Bacteriol.">
        <title>Genome Sequence of n-Alkane-Degrading Hydrocarboniphaga effusa Strain AP103T (ATCC BAA-332T).</title>
        <authorList>
            <person name="Chang H.K."/>
            <person name="Zylstra G.J."/>
            <person name="Chae J.C."/>
        </authorList>
    </citation>
    <scope>NUCLEOTIDE SEQUENCE [LARGE SCALE GENOMIC DNA]</scope>
    <source>
        <strain evidence="11 12">AP103</strain>
    </source>
</reference>
<comment type="caution">
    <text evidence="11">The sequence shown here is derived from an EMBL/GenBank/DDBJ whole genome shotgun (WGS) entry which is preliminary data.</text>
</comment>
<feature type="domain" description="PAS" evidence="9">
    <location>
        <begin position="456"/>
        <end position="501"/>
    </location>
</feature>
<dbReference type="InterPro" id="IPR003594">
    <property type="entry name" value="HATPase_dom"/>
</dbReference>
<dbReference type="InterPro" id="IPR001610">
    <property type="entry name" value="PAC"/>
</dbReference>
<feature type="domain" description="PAS" evidence="9">
    <location>
        <begin position="185"/>
        <end position="255"/>
    </location>
</feature>
<feature type="domain" description="Response regulatory" evidence="8">
    <location>
        <begin position="825"/>
        <end position="939"/>
    </location>
</feature>
<dbReference type="InterPro" id="IPR036097">
    <property type="entry name" value="HisK_dim/P_sf"/>
</dbReference>
<dbReference type="InterPro" id="IPR013656">
    <property type="entry name" value="PAS_4"/>
</dbReference>
<dbReference type="Pfam" id="PF00072">
    <property type="entry name" value="Response_reg"/>
    <property type="match status" value="1"/>
</dbReference>
<evidence type="ECO:0000313" key="11">
    <source>
        <dbReference type="EMBL" id="EIT71120.1"/>
    </source>
</evidence>
<keyword evidence="3 6" id="KW-0597">Phosphoprotein</keyword>
<proteinExistence type="predicted"/>
<dbReference type="SMART" id="SM00387">
    <property type="entry name" value="HATPase_c"/>
    <property type="match status" value="1"/>
</dbReference>
<dbReference type="Proteomes" id="UP000003704">
    <property type="component" value="Unassembled WGS sequence"/>
</dbReference>
<dbReference type="InterPro" id="IPR036890">
    <property type="entry name" value="HATPase_C_sf"/>
</dbReference>
<dbReference type="Gene3D" id="3.40.50.2300">
    <property type="match status" value="1"/>
</dbReference>
<dbReference type="InterPro" id="IPR004358">
    <property type="entry name" value="Sig_transdc_His_kin-like_C"/>
</dbReference>
<dbReference type="NCBIfam" id="TIGR00229">
    <property type="entry name" value="sensory_box"/>
    <property type="match status" value="2"/>
</dbReference>
<dbReference type="SMART" id="SM00091">
    <property type="entry name" value="PAS"/>
    <property type="match status" value="3"/>
</dbReference>
<evidence type="ECO:0000256" key="6">
    <source>
        <dbReference type="PROSITE-ProRule" id="PRU00169"/>
    </source>
</evidence>
<dbReference type="SUPFAM" id="SSF47384">
    <property type="entry name" value="Homodimeric domain of signal transducing histidine kinase"/>
    <property type="match status" value="1"/>
</dbReference>
<dbReference type="InterPro" id="IPR013655">
    <property type="entry name" value="PAS_fold_3"/>
</dbReference>
<evidence type="ECO:0000256" key="2">
    <source>
        <dbReference type="ARBA" id="ARBA00012438"/>
    </source>
</evidence>
<dbReference type="Gene3D" id="3.30.450.20">
    <property type="entry name" value="PAS domain"/>
    <property type="match status" value="4"/>
</dbReference>
<dbReference type="PROSITE" id="PS50109">
    <property type="entry name" value="HIS_KIN"/>
    <property type="match status" value="1"/>
</dbReference>
<feature type="domain" description="Histidine kinase" evidence="7">
    <location>
        <begin position="579"/>
        <end position="800"/>
    </location>
</feature>